<dbReference type="InterPro" id="IPR014908">
    <property type="entry name" value="Nucleoporin_Nup133/Nup155_N"/>
</dbReference>
<evidence type="ECO:0000259" key="9">
    <source>
        <dbReference type="Pfam" id="PF03177"/>
    </source>
</evidence>
<dbReference type="SUPFAM" id="SSF117289">
    <property type="entry name" value="Nucleoporin domain"/>
    <property type="match status" value="1"/>
</dbReference>
<evidence type="ECO:0000259" key="10">
    <source>
        <dbReference type="Pfam" id="PF08801"/>
    </source>
</evidence>
<feature type="compositionally biased region" description="Polar residues" evidence="8">
    <location>
        <begin position="1"/>
        <end position="17"/>
    </location>
</feature>
<dbReference type="Gene3D" id="1.20.58.1380">
    <property type="match status" value="1"/>
</dbReference>
<dbReference type="Pfam" id="PF03177">
    <property type="entry name" value="Nucleoporin_C"/>
    <property type="match status" value="1"/>
</dbReference>
<name>A0ABR0E5Q9_ZASCE</name>
<accession>A0ABR0E5Q9</accession>
<reference evidence="11 12" key="1">
    <citation type="journal article" date="2023" name="G3 (Bethesda)">
        <title>A chromosome-level genome assembly of Zasmidium syzygii isolated from banana leaves.</title>
        <authorList>
            <person name="van Westerhoven A.C."/>
            <person name="Mehrabi R."/>
            <person name="Talebi R."/>
            <person name="Steentjes M.B.F."/>
            <person name="Corcolon B."/>
            <person name="Chong P.A."/>
            <person name="Kema G.H.J."/>
            <person name="Seidl M.F."/>
        </authorList>
    </citation>
    <scope>NUCLEOTIDE SEQUENCE [LARGE SCALE GENOMIC DNA]</scope>
    <source>
        <strain evidence="11 12">P124</strain>
    </source>
</reference>
<feature type="compositionally biased region" description="Acidic residues" evidence="8">
    <location>
        <begin position="1382"/>
        <end position="1418"/>
    </location>
</feature>
<feature type="domain" description="Nucleoporin Nup133/Nup155-like C-terminal" evidence="9">
    <location>
        <begin position="661"/>
        <end position="1320"/>
    </location>
</feature>
<dbReference type="Gene3D" id="2.130.10.10">
    <property type="entry name" value="YVTN repeat-like/Quinoprotein amine dehydrogenase"/>
    <property type="match status" value="1"/>
</dbReference>
<dbReference type="PANTHER" id="PTHR13405">
    <property type="entry name" value="NUCLEAR PORE COMPLEX PROTEIN NUP133"/>
    <property type="match status" value="1"/>
</dbReference>
<gene>
    <name evidence="11" type="ORF">PRZ48_012418</name>
</gene>
<dbReference type="EMBL" id="JAXOVC010000010">
    <property type="protein sequence ID" value="KAK4496438.1"/>
    <property type="molecule type" value="Genomic_DNA"/>
</dbReference>
<evidence type="ECO:0000256" key="5">
    <source>
        <dbReference type="ARBA" id="ARBA00022927"/>
    </source>
</evidence>
<evidence type="ECO:0000256" key="2">
    <source>
        <dbReference type="ARBA" id="ARBA00005569"/>
    </source>
</evidence>
<dbReference type="Proteomes" id="UP001305779">
    <property type="component" value="Unassembled WGS sequence"/>
</dbReference>
<evidence type="ECO:0000313" key="11">
    <source>
        <dbReference type="EMBL" id="KAK4496438.1"/>
    </source>
</evidence>
<comment type="subcellular location">
    <subcellularLocation>
        <location evidence="1">Nucleus envelope</location>
    </subcellularLocation>
</comment>
<organism evidence="11 12">
    <name type="scientific">Zasmidium cellare</name>
    <name type="common">Wine cellar mold</name>
    <name type="synonym">Racodium cellare</name>
    <dbReference type="NCBI Taxonomy" id="395010"/>
    <lineage>
        <taxon>Eukaryota</taxon>
        <taxon>Fungi</taxon>
        <taxon>Dikarya</taxon>
        <taxon>Ascomycota</taxon>
        <taxon>Pezizomycotina</taxon>
        <taxon>Dothideomycetes</taxon>
        <taxon>Dothideomycetidae</taxon>
        <taxon>Mycosphaerellales</taxon>
        <taxon>Mycosphaerellaceae</taxon>
        <taxon>Zasmidium</taxon>
    </lineage>
</organism>
<feature type="region of interest" description="Disordered" evidence="8">
    <location>
        <begin position="1370"/>
        <end position="1418"/>
    </location>
</feature>
<keyword evidence="12" id="KW-1185">Reference proteome</keyword>
<keyword evidence="4" id="KW-0509">mRNA transport</keyword>
<keyword evidence="5" id="KW-0653">Protein transport</keyword>
<feature type="domain" description="Nucleoporin Nup133/Nup155-like N-terminal" evidence="10">
    <location>
        <begin position="121"/>
        <end position="548"/>
    </location>
</feature>
<keyword evidence="7" id="KW-0539">Nucleus</keyword>
<evidence type="ECO:0000256" key="8">
    <source>
        <dbReference type="SAM" id="MobiDB-lite"/>
    </source>
</evidence>
<keyword evidence="6" id="KW-0811">Translocation</keyword>
<sequence length="1418" mass="159417">MSNSQGTERTLRSGTRTNPRRRQRQSDNDTLPAKAPKRRRRNKVDEETFEAPRDSTEDGTQSQALPQPEDTNHNMTYTNGHIHPTAEKNSVRGTPVLDGTMAIRGRVKRALRGDNATVLAHNQCYTVKLLPSTPKELRKEGVEYRGSLGPHNLALAVTHKKAMIWECTAHTAASNPRTFDVPFPAKAGDPLPFGALIGNNASATDNGLLLVSATTGAVIFYESIDRAVSLGLFQGRKAGVEGSIGNLFSGEAVVELVSADHAGFVVVLSSGRLAQLTLRDSQGKPKIWSQFLRATEPNTGGIFGSFSSFFNGGFRKDVTAVHTRPLNVRGQMQAVALTEKGEVLIWDLEWSGRADFRASIQFDEVLSTELKKLDNTPEVSRAEKLTALDFAILDKAEGNEVATVGAEQPLSIAVLVRVGSHDMHHYVLAEIAMISNRILIGRTSFLKSYEGRGDVRYQAKPKMVLPKPGHTVYIQFEDATVLVDARDPASDNPDAQLHEESYIEPDAYEETIYLRQDKDLAMQGLFEEEAKANQSSCLAFVKSAGLVRISATDVRTIPEGWRIPAKSRIEQGVFYGSLQADNILDFSRRRPSKATVEEVARAALLVSDEIVNAETAFTTFISPSPTSMEQHLATKARALRALVAFVRQNYPALSRSTMWQLMWNAERVAIGEALWVAFEEHVAMSSDKGKRKATLFDEMCSWFEEDTQHNNFVLRPELKDEDPVRKFFIAGLHRLEQLLTNVKVYVKSLEDDDGNQSPKAILRLVVQANDIWLKTLEMAFNFRSEYAGDYGTPPELIEDGILDPAEYADMPEPWTSTIPLIEQNTVMARLSRYFANRFFEDKGEDGPDPVLVRELAENNPRFVHLYCLQFREAINWRKSRPSQKDQQAAVKLQADFEAGRYHECRQLADVGQSERGMMIAEKYSDMPTLTDMIIAEDQFLEEEQVDRQLREPEAVEPVLQARQLLGTKVRHYFERYGELWANAFFDKLFSSVHVGRKLEVAQGKWGPALKKYLRSHSKCAKICWINDVTKENDFAHAAKALSQAANEHENRLWAKKVELSMSSLALLAAEEEAEGRSDVAKLEKDLSVDDPQKSLVVVDIQSRLHDHMSFAIIHSLDESVVVENCMHAYGWHVRNYPALRNLLETNLTILTDYRVLDAEQLIDTLTLIDLRQDSAAEGNLNGTEFVQALTVLEMSSAKLSTERFTTLLKTIWKRCYVHDNWAADVNLTGKKSDQERKVAFQSTAAWITMYHFLRSDLLTKSNAIRILSPSECLGAGCSPLDLSHRFADEQILDALLHDFKVQDEQLQSFIQDRNLDEIAQECQRDSESSVAKEQEELKSGKRRKLPYWYHGTGWVLDGFDMNGNAVSLLDGDRLEIPNGAHDEEEEDDDEDEDEDTEMENGFEDEESVEDEESELVAE</sequence>
<dbReference type="Pfam" id="PF08801">
    <property type="entry name" value="Nucleoporin_N"/>
    <property type="match status" value="1"/>
</dbReference>
<comment type="caution">
    <text evidence="11">The sequence shown here is derived from an EMBL/GenBank/DDBJ whole genome shotgun (WGS) entry which is preliminary data.</text>
</comment>
<dbReference type="PANTHER" id="PTHR13405:SF11">
    <property type="entry name" value="NUCLEAR PORE COMPLEX PROTEIN NUP133"/>
    <property type="match status" value="1"/>
</dbReference>
<proteinExistence type="inferred from homology"/>
<evidence type="ECO:0000256" key="3">
    <source>
        <dbReference type="ARBA" id="ARBA00022448"/>
    </source>
</evidence>
<evidence type="ECO:0000256" key="6">
    <source>
        <dbReference type="ARBA" id="ARBA00023010"/>
    </source>
</evidence>
<dbReference type="InterPro" id="IPR037624">
    <property type="entry name" value="Nup133-like"/>
</dbReference>
<dbReference type="InterPro" id="IPR015943">
    <property type="entry name" value="WD40/YVTN_repeat-like_dom_sf"/>
</dbReference>
<keyword evidence="3" id="KW-0813">Transport</keyword>
<evidence type="ECO:0000256" key="1">
    <source>
        <dbReference type="ARBA" id="ARBA00004259"/>
    </source>
</evidence>
<protein>
    <submittedName>
        <fullName evidence="11">Uncharacterized protein</fullName>
    </submittedName>
</protein>
<evidence type="ECO:0000256" key="4">
    <source>
        <dbReference type="ARBA" id="ARBA00022816"/>
    </source>
</evidence>
<feature type="region of interest" description="Disordered" evidence="8">
    <location>
        <begin position="1"/>
        <end position="93"/>
    </location>
</feature>
<comment type="similarity">
    <text evidence="2">Belongs to the nucleoporin Nup133 family.</text>
</comment>
<dbReference type="InterPro" id="IPR007187">
    <property type="entry name" value="Nucleoporin_Nup133/Nup155_C"/>
</dbReference>
<feature type="compositionally biased region" description="Basic and acidic residues" evidence="8">
    <location>
        <begin position="43"/>
        <end position="56"/>
    </location>
</feature>
<evidence type="ECO:0000256" key="7">
    <source>
        <dbReference type="ARBA" id="ARBA00023242"/>
    </source>
</evidence>
<evidence type="ECO:0000313" key="12">
    <source>
        <dbReference type="Proteomes" id="UP001305779"/>
    </source>
</evidence>